<dbReference type="PROSITE" id="PS50937">
    <property type="entry name" value="HTH_MERR_2"/>
    <property type="match status" value="1"/>
</dbReference>
<evidence type="ECO:0000259" key="2">
    <source>
        <dbReference type="PROSITE" id="PS50937"/>
    </source>
</evidence>
<proteinExistence type="predicted"/>
<dbReference type="AlphaFoldDB" id="A0A3N0CPE4"/>
<evidence type="ECO:0000313" key="4">
    <source>
        <dbReference type="Proteomes" id="UP000267128"/>
    </source>
</evidence>
<dbReference type="InterPro" id="IPR009061">
    <property type="entry name" value="DNA-bd_dom_put_sf"/>
</dbReference>
<dbReference type="SUPFAM" id="SSF46955">
    <property type="entry name" value="Putative DNA-binding domain"/>
    <property type="match status" value="1"/>
</dbReference>
<organism evidence="3 4">
    <name type="scientific">Nocardioides marmoriginsengisoli</name>
    <dbReference type="NCBI Taxonomy" id="661483"/>
    <lineage>
        <taxon>Bacteria</taxon>
        <taxon>Bacillati</taxon>
        <taxon>Actinomycetota</taxon>
        <taxon>Actinomycetes</taxon>
        <taxon>Propionibacteriales</taxon>
        <taxon>Nocardioidaceae</taxon>
        <taxon>Nocardioides</taxon>
    </lineage>
</organism>
<dbReference type="GO" id="GO:0003700">
    <property type="term" value="F:DNA-binding transcription factor activity"/>
    <property type="evidence" value="ECO:0007669"/>
    <property type="project" value="InterPro"/>
</dbReference>
<dbReference type="RefSeq" id="WP_123226274.1">
    <property type="nucleotide sequence ID" value="NZ_RJSE01000003.1"/>
</dbReference>
<reference evidence="3 4" key="1">
    <citation type="submission" date="2018-11" db="EMBL/GenBank/DDBJ databases">
        <authorList>
            <person name="Li F."/>
        </authorList>
    </citation>
    <scope>NUCLEOTIDE SEQUENCE [LARGE SCALE GENOMIC DNA]</scope>
    <source>
        <strain evidence="3 4">Gsoil 097</strain>
    </source>
</reference>
<dbReference type="SMART" id="SM00422">
    <property type="entry name" value="HTH_MERR"/>
    <property type="match status" value="1"/>
</dbReference>
<gene>
    <name evidence="3" type="ORF">EFK50_04165</name>
</gene>
<dbReference type="Gene3D" id="1.10.1660.10">
    <property type="match status" value="1"/>
</dbReference>
<dbReference type="EMBL" id="RJSE01000003">
    <property type="protein sequence ID" value="RNL65171.1"/>
    <property type="molecule type" value="Genomic_DNA"/>
</dbReference>
<dbReference type="OrthoDB" id="5242095at2"/>
<dbReference type="PRINTS" id="PR00040">
    <property type="entry name" value="HTHMERR"/>
</dbReference>
<accession>A0A3N0CPE4</accession>
<sequence>MWMAELASRSGLSVATVKYYLREGLLPSGTATGATRAAYDETHVRRLRLIRALTDVAGLRLESVRQVLDGIEAADSWHDAVGAAHTRLGTAESTPPTPGSLARVDDMLEAQGWQLAPGHPQAAALAHALDVLDDVGHPISDEMLFLYAHALRPIVMREVASVHLDERGELIDADVEAAVIGTVLQEPVLLSIRRIAQENVSRKLTEGT</sequence>
<evidence type="ECO:0000313" key="3">
    <source>
        <dbReference type="EMBL" id="RNL65171.1"/>
    </source>
</evidence>
<feature type="domain" description="HTH merR-type" evidence="2">
    <location>
        <begin position="1"/>
        <end position="70"/>
    </location>
</feature>
<keyword evidence="4" id="KW-1185">Reference proteome</keyword>
<comment type="caution">
    <text evidence="3">The sequence shown here is derived from an EMBL/GenBank/DDBJ whole genome shotgun (WGS) entry which is preliminary data.</text>
</comment>
<protein>
    <submittedName>
        <fullName evidence="3">MerR family transcriptional regulator</fullName>
    </submittedName>
</protein>
<name>A0A3N0CPE4_9ACTN</name>
<dbReference type="InterPro" id="IPR000551">
    <property type="entry name" value="MerR-type_HTH_dom"/>
</dbReference>
<evidence type="ECO:0000256" key="1">
    <source>
        <dbReference type="ARBA" id="ARBA00023125"/>
    </source>
</evidence>
<dbReference type="Proteomes" id="UP000267128">
    <property type="component" value="Unassembled WGS sequence"/>
</dbReference>
<keyword evidence="1" id="KW-0238">DNA-binding</keyword>
<dbReference type="PANTHER" id="PTHR30204:SF98">
    <property type="entry name" value="HTH-TYPE TRANSCRIPTIONAL REGULATOR ADHR"/>
    <property type="match status" value="1"/>
</dbReference>
<dbReference type="Pfam" id="PF13411">
    <property type="entry name" value="MerR_1"/>
    <property type="match status" value="1"/>
</dbReference>
<dbReference type="PANTHER" id="PTHR30204">
    <property type="entry name" value="REDOX-CYCLING DRUG-SENSING TRANSCRIPTIONAL ACTIVATOR SOXR"/>
    <property type="match status" value="1"/>
</dbReference>
<dbReference type="GO" id="GO:0003677">
    <property type="term" value="F:DNA binding"/>
    <property type="evidence" value="ECO:0007669"/>
    <property type="project" value="UniProtKB-KW"/>
</dbReference>
<dbReference type="InterPro" id="IPR047057">
    <property type="entry name" value="MerR_fam"/>
</dbReference>